<feature type="non-terminal residue" evidence="1">
    <location>
        <position position="80"/>
    </location>
</feature>
<keyword evidence="2" id="KW-1185">Reference proteome</keyword>
<reference evidence="1" key="1">
    <citation type="submission" date="2022-08" db="EMBL/GenBank/DDBJ databases">
        <authorList>
            <person name="Kallberg Y."/>
            <person name="Tangrot J."/>
            <person name="Rosling A."/>
        </authorList>
    </citation>
    <scope>NUCLEOTIDE SEQUENCE</scope>
    <source>
        <strain evidence="1">Wild A</strain>
    </source>
</reference>
<sequence length="80" mass="9456">MQRAEVSNKIIKDKLNQNSQLIDIIKEIQSTFDKQSEKSIISECKNEILTRGLPNIIEEYFSKLNKLLREYLTPQIFQKQ</sequence>
<dbReference type="OrthoDB" id="2406606at2759"/>
<evidence type="ECO:0000313" key="2">
    <source>
        <dbReference type="Proteomes" id="UP001153678"/>
    </source>
</evidence>
<evidence type="ECO:0000313" key="1">
    <source>
        <dbReference type="EMBL" id="CAI2188940.1"/>
    </source>
</evidence>
<name>A0A9W4T231_9GLOM</name>
<proteinExistence type="predicted"/>
<accession>A0A9W4T231</accession>
<comment type="caution">
    <text evidence="1">The sequence shown here is derived from an EMBL/GenBank/DDBJ whole genome shotgun (WGS) entry which is preliminary data.</text>
</comment>
<dbReference type="AlphaFoldDB" id="A0A9W4T231"/>
<dbReference type="EMBL" id="CAMKVN010005487">
    <property type="protein sequence ID" value="CAI2188940.1"/>
    <property type="molecule type" value="Genomic_DNA"/>
</dbReference>
<gene>
    <name evidence="1" type="ORF">FWILDA_LOCUS13832</name>
</gene>
<protein>
    <submittedName>
        <fullName evidence="1">9452_t:CDS:1</fullName>
    </submittedName>
</protein>
<organism evidence="1 2">
    <name type="scientific">Funneliformis geosporum</name>
    <dbReference type="NCBI Taxonomy" id="1117311"/>
    <lineage>
        <taxon>Eukaryota</taxon>
        <taxon>Fungi</taxon>
        <taxon>Fungi incertae sedis</taxon>
        <taxon>Mucoromycota</taxon>
        <taxon>Glomeromycotina</taxon>
        <taxon>Glomeromycetes</taxon>
        <taxon>Glomerales</taxon>
        <taxon>Glomeraceae</taxon>
        <taxon>Funneliformis</taxon>
    </lineage>
</organism>
<dbReference type="Proteomes" id="UP001153678">
    <property type="component" value="Unassembled WGS sequence"/>
</dbReference>